<sequence length="303" mass="35138">MWAYRKFLQGVKRCLPDWAFLMLSHRRKIGRFPNLTSPKAFNELILTRSLNPAIHWSELADKLSVREYVRHKIGEQYLIPLVAVPEAFTREVFDMLPSSFVMKANHGCGFVKVVRDKGKTSFKELSALAAQWMAANFYHTNRERHYRNIKPRIYFEKLLVDSNDRIPADLKLHVFGRKSGGPVIYTIVISDRFGDIRGDVYDAQWNRLDLSVGEYTRSDAPARLPANWDDVVRVATLLAEDFGYLRVDLYSTGSDIYFGELTFTPGAGLFRFNPDHFDYDWGRLLRETMENVDENRTKGSRKI</sequence>
<dbReference type="Proteomes" id="UP000064029">
    <property type="component" value="Unassembled WGS sequence"/>
</dbReference>
<gene>
    <name evidence="1" type="ORF">WJ33_22580</name>
</gene>
<dbReference type="OrthoDB" id="9791827at2"/>
<reference evidence="1 2" key="1">
    <citation type="submission" date="2015-11" db="EMBL/GenBank/DDBJ databases">
        <title>Expanding the genomic diversity of Burkholderia species for the development of highly accurate diagnostics.</title>
        <authorList>
            <person name="Sahl J."/>
            <person name="Keim P."/>
            <person name="Wagner D."/>
        </authorList>
    </citation>
    <scope>NUCLEOTIDE SEQUENCE [LARGE SCALE GENOMIC DNA]</scope>
    <source>
        <strain evidence="1 2">MSMB2036</strain>
    </source>
</reference>
<evidence type="ECO:0008006" key="3">
    <source>
        <dbReference type="Google" id="ProtNLM"/>
    </source>
</evidence>
<dbReference type="EMBL" id="LOXM01000099">
    <property type="protein sequence ID" value="KVG69441.1"/>
    <property type="molecule type" value="Genomic_DNA"/>
</dbReference>
<evidence type="ECO:0000313" key="2">
    <source>
        <dbReference type="Proteomes" id="UP000064029"/>
    </source>
</evidence>
<name>A0A124RC16_9BURK</name>
<dbReference type="Pfam" id="PF14305">
    <property type="entry name" value="ATPgrasp_TupA"/>
    <property type="match status" value="1"/>
</dbReference>
<protein>
    <recommendedName>
        <fullName evidence="3">Glycosyl transferase</fullName>
    </recommendedName>
</protein>
<organism evidence="1 2">
    <name type="scientific">Burkholderia ubonensis</name>
    <dbReference type="NCBI Taxonomy" id="101571"/>
    <lineage>
        <taxon>Bacteria</taxon>
        <taxon>Pseudomonadati</taxon>
        <taxon>Pseudomonadota</taxon>
        <taxon>Betaproteobacteria</taxon>
        <taxon>Burkholderiales</taxon>
        <taxon>Burkholderiaceae</taxon>
        <taxon>Burkholderia</taxon>
        <taxon>Burkholderia cepacia complex</taxon>
    </lineage>
</organism>
<dbReference type="AlphaFoldDB" id="A0A124RC16"/>
<accession>A0A124RC16</accession>
<dbReference type="InterPro" id="IPR029465">
    <property type="entry name" value="ATPgrasp_TupA"/>
</dbReference>
<evidence type="ECO:0000313" key="1">
    <source>
        <dbReference type="EMBL" id="KVG69441.1"/>
    </source>
</evidence>
<comment type="caution">
    <text evidence="1">The sequence shown here is derived from an EMBL/GenBank/DDBJ whole genome shotgun (WGS) entry which is preliminary data.</text>
</comment>
<proteinExistence type="predicted"/>